<accession>A0A2D3SV13</accession>
<dbReference type="GO" id="GO:0006402">
    <property type="term" value="P:mRNA catabolic process"/>
    <property type="evidence" value="ECO:0007669"/>
    <property type="project" value="TreeGrafter"/>
</dbReference>
<dbReference type="GO" id="GO:0016075">
    <property type="term" value="P:rRNA catabolic process"/>
    <property type="evidence" value="ECO:0007669"/>
    <property type="project" value="TreeGrafter"/>
</dbReference>
<dbReference type="PANTHER" id="PTHR33988">
    <property type="entry name" value="ENDORIBONUCLEASE MAZF-RELATED"/>
    <property type="match status" value="1"/>
</dbReference>
<reference evidence="2" key="4">
    <citation type="journal article" date="2018" name="Genome Biol. Evol.">
        <title>Culture-Facilitated Comparative Genomics of the Facultative Symbiont Hamiltonella defensa.</title>
        <authorList>
            <person name="Chevignon G."/>
            <person name="Boyd B.M."/>
            <person name="Brandt J.W."/>
            <person name="Oliver K.M."/>
            <person name="Strand M.R."/>
        </authorList>
    </citation>
    <scope>NUCLEOTIDE SEQUENCE</scope>
    <source>
        <strain evidence="2">A2C</strain>
    </source>
</reference>
<dbReference type="Proteomes" id="UP000230008">
    <property type="component" value="Chromosome"/>
</dbReference>
<dbReference type="GO" id="GO:0004521">
    <property type="term" value="F:RNA endonuclease activity"/>
    <property type="evidence" value="ECO:0007669"/>
    <property type="project" value="TreeGrafter"/>
</dbReference>
<dbReference type="InterPro" id="IPR011067">
    <property type="entry name" value="Plasmid_toxin/cell-grow_inhib"/>
</dbReference>
<dbReference type="EMBL" id="CP022932">
    <property type="protein sequence ID" value="ASV32959.1"/>
    <property type="molecule type" value="Genomic_DNA"/>
</dbReference>
<dbReference type="SUPFAM" id="SSF50118">
    <property type="entry name" value="Cell growth inhibitor/plasmid maintenance toxic component"/>
    <property type="match status" value="1"/>
</dbReference>
<dbReference type="AlphaFoldDB" id="A0A2D3SV13"/>
<dbReference type="InterPro" id="IPR003477">
    <property type="entry name" value="PemK-like"/>
</dbReference>
<dbReference type="GeneID" id="66260173"/>
<reference evidence="3" key="1">
    <citation type="submission" date="2016-10" db="EMBL/GenBank/DDBJ databases">
        <authorList>
            <person name="Chevignon G."/>
        </authorList>
    </citation>
    <scope>NUCLEOTIDE SEQUENCE [LARGE SCALE GENOMIC DNA]</scope>
    <source>
        <strain evidence="3">A2C</strain>
    </source>
</reference>
<name>A0A2D3SV13_9ENTR</name>
<proteinExistence type="predicted"/>
<dbReference type="Gene3D" id="2.30.30.110">
    <property type="match status" value="1"/>
</dbReference>
<evidence type="ECO:0000313" key="3">
    <source>
        <dbReference type="Proteomes" id="UP000230008"/>
    </source>
</evidence>
<dbReference type="Pfam" id="PF02452">
    <property type="entry name" value="PemK_toxin"/>
    <property type="match status" value="1"/>
</dbReference>
<dbReference type="RefSeq" id="WP_012737985.1">
    <property type="nucleotide sequence ID" value="NZ_CADIJH010000055.1"/>
</dbReference>
<organism evidence="2 3">
    <name type="scientific">Candidatus Williamhamiltonella defendens</name>
    <dbReference type="NCBI Taxonomy" id="138072"/>
    <lineage>
        <taxon>Bacteria</taxon>
        <taxon>Pseudomonadati</taxon>
        <taxon>Pseudomonadota</taxon>
        <taxon>Gammaproteobacteria</taxon>
        <taxon>Enterobacterales</taxon>
        <taxon>Enterobacteriaceae</taxon>
        <taxon>aphid secondary symbionts</taxon>
        <taxon>Candidatus Williamhamiltonella</taxon>
    </lineage>
</organism>
<dbReference type="EMBL" id="CP017606">
    <property type="protein sequence ID" value="ATW30229.1"/>
    <property type="molecule type" value="Genomic_DNA"/>
</dbReference>
<gene>
    <name evidence="2" type="ORF">BJP41_07760</name>
    <name evidence="1" type="ORF">CJJ18_01120</name>
</gene>
<dbReference type="Proteomes" id="UP000792865">
    <property type="component" value="Chromosome"/>
</dbReference>
<evidence type="ECO:0000313" key="1">
    <source>
        <dbReference type="EMBL" id="ASV32959.1"/>
    </source>
</evidence>
<dbReference type="PANTHER" id="PTHR33988:SF2">
    <property type="entry name" value="ENDORIBONUCLEASE MAZF"/>
    <property type="match status" value="1"/>
</dbReference>
<sequence>MKRGNIVTVVSNGDYGKPRPALIVQSDIFSQHPSVVVAPFTSVLTGASVFRYRMEPDDSNGLNCISEVMLDKLTAVPRHRLGNFCGSASKKDMQLVTQLMAVFLGIV</sequence>
<evidence type="ECO:0000313" key="2">
    <source>
        <dbReference type="EMBL" id="ATW30229.1"/>
    </source>
</evidence>
<reference evidence="1" key="2">
    <citation type="submission" date="2017-08" db="EMBL/GenBank/DDBJ databases">
        <title>Genome sequence of Candidatus Hamiltonella defensa from Acyrthosiphon pisum strain MI47.</title>
        <authorList>
            <person name="Patel V.A."/>
            <person name="Chevignon G."/>
            <person name="Russell J.A."/>
            <person name="Oliver K.M."/>
        </authorList>
    </citation>
    <scope>NUCLEOTIDE SEQUENCE</scope>
    <source>
        <strain evidence="1">MI47</strain>
    </source>
</reference>
<protein>
    <submittedName>
        <fullName evidence="2">Growth inhibitor PemK</fullName>
    </submittedName>
    <submittedName>
        <fullName evidence="1">Type II toxin-antitoxin system PemK/MazF family toxin</fullName>
    </submittedName>
</protein>
<reference evidence="3" key="3">
    <citation type="submission" date="2017-11" db="EMBL/GenBank/DDBJ databases">
        <title>PacBio sequencing of new strain of the secondary endosymbiont Candidatus Hamiltonella defensa.</title>
        <authorList>
            <person name="Strand M.R."/>
            <person name="Oliver K."/>
        </authorList>
    </citation>
    <scope>NUCLEOTIDE SEQUENCE [LARGE SCALE GENOMIC DNA]</scope>
    <source>
        <strain evidence="3">A2C</strain>
    </source>
</reference>
<dbReference type="OMA" id="EIWTVAG"/>
<dbReference type="GO" id="GO:0003677">
    <property type="term" value="F:DNA binding"/>
    <property type="evidence" value="ECO:0007669"/>
    <property type="project" value="InterPro"/>
</dbReference>